<evidence type="ECO:0000313" key="3">
    <source>
        <dbReference type="Proteomes" id="UP001183410"/>
    </source>
</evidence>
<organism evidence="2 3">
    <name type="scientific">Streptomyces chisholmiae</name>
    <dbReference type="NCBI Taxonomy" id="3075540"/>
    <lineage>
        <taxon>Bacteria</taxon>
        <taxon>Bacillati</taxon>
        <taxon>Actinomycetota</taxon>
        <taxon>Actinomycetes</taxon>
        <taxon>Kitasatosporales</taxon>
        <taxon>Streptomycetaceae</taxon>
        <taxon>Streptomyces</taxon>
    </lineage>
</organism>
<protein>
    <submittedName>
        <fullName evidence="2">Uncharacterized protein</fullName>
    </submittedName>
</protein>
<sequence>MSRILGARASGQGWLLASEEPVVGTPAMVPLEDRIAAALAEVGPLTEAEILEHLAEEGDATEVRRALLADSRIVMVDGGWALARRESVQELQLFDMPPADLRTKGRRRSLRGRAEVCLMEAGHPLTLRVLVGRMGGDVNVDSLKAQLSADDRFIRSDVSEWALRSWGIRRYTSVKELVAEELDEAGGAMSLGDLQRKLGRDFTINDATLRQVASTAPFTTSGGIVRRLNDVSGQSTSVPGTKSQVSGESGAELGAGDASADEIMSLMGL</sequence>
<accession>A0ABU2K263</accession>
<evidence type="ECO:0000256" key="1">
    <source>
        <dbReference type="SAM" id="MobiDB-lite"/>
    </source>
</evidence>
<keyword evidence="3" id="KW-1185">Reference proteome</keyword>
<comment type="caution">
    <text evidence="2">The sequence shown here is derived from an EMBL/GenBank/DDBJ whole genome shotgun (WGS) entry which is preliminary data.</text>
</comment>
<gene>
    <name evidence="2" type="ORF">RM844_31855</name>
</gene>
<proteinExistence type="predicted"/>
<reference evidence="3" key="1">
    <citation type="submission" date="2023-07" db="EMBL/GenBank/DDBJ databases">
        <title>30 novel species of actinomycetes from the DSMZ collection.</title>
        <authorList>
            <person name="Nouioui I."/>
        </authorList>
    </citation>
    <scope>NUCLEOTIDE SEQUENCE [LARGE SCALE GENOMIC DNA]</scope>
    <source>
        <strain evidence="3">DSM 44915</strain>
    </source>
</reference>
<dbReference type="Proteomes" id="UP001183410">
    <property type="component" value="Unassembled WGS sequence"/>
</dbReference>
<evidence type="ECO:0000313" key="2">
    <source>
        <dbReference type="EMBL" id="MDT0270874.1"/>
    </source>
</evidence>
<name>A0ABU2K263_9ACTN</name>
<dbReference type="EMBL" id="JAVREO010000042">
    <property type="protein sequence ID" value="MDT0270874.1"/>
    <property type="molecule type" value="Genomic_DNA"/>
</dbReference>
<dbReference type="RefSeq" id="WP_311670937.1">
    <property type="nucleotide sequence ID" value="NZ_JAVREO010000042.1"/>
</dbReference>
<feature type="region of interest" description="Disordered" evidence="1">
    <location>
        <begin position="229"/>
        <end position="257"/>
    </location>
</feature>
<feature type="compositionally biased region" description="Polar residues" evidence="1">
    <location>
        <begin position="231"/>
        <end position="247"/>
    </location>
</feature>